<evidence type="ECO:0000259" key="5">
    <source>
        <dbReference type="PROSITE" id="PS50048"/>
    </source>
</evidence>
<accession>A0A8H5M6X6</accession>
<feature type="compositionally biased region" description="Polar residues" evidence="4">
    <location>
        <begin position="1104"/>
        <end position="1114"/>
    </location>
</feature>
<dbReference type="CDD" id="cd12148">
    <property type="entry name" value="fungal_TF_MHR"/>
    <property type="match status" value="1"/>
</dbReference>
<dbReference type="Gene3D" id="4.10.240.10">
    <property type="entry name" value="Zn(2)-C6 fungal-type DNA-binding domain"/>
    <property type="match status" value="1"/>
</dbReference>
<dbReference type="SMART" id="SM00906">
    <property type="entry name" value="Fungal_trans"/>
    <property type="match status" value="1"/>
</dbReference>
<evidence type="ECO:0000256" key="1">
    <source>
        <dbReference type="ARBA" id="ARBA00004123"/>
    </source>
</evidence>
<dbReference type="AlphaFoldDB" id="A0A8H5M6X6"/>
<feature type="compositionally biased region" description="Polar residues" evidence="4">
    <location>
        <begin position="734"/>
        <end position="757"/>
    </location>
</feature>
<proteinExistence type="predicted"/>
<feature type="compositionally biased region" description="Polar residues" evidence="4">
    <location>
        <begin position="1121"/>
        <end position="1135"/>
    </location>
</feature>
<dbReference type="PANTHER" id="PTHR31001">
    <property type="entry name" value="UNCHARACTERIZED TRANSCRIPTIONAL REGULATORY PROTEIN"/>
    <property type="match status" value="1"/>
</dbReference>
<evidence type="ECO:0000313" key="7">
    <source>
        <dbReference type="Proteomes" id="UP000518752"/>
    </source>
</evidence>
<feature type="region of interest" description="Disordered" evidence="4">
    <location>
        <begin position="623"/>
        <end position="807"/>
    </location>
</feature>
<feature type="compositionally biased region" description="Low complexity" evidence="4">
    <location>
        <begin position="628"/>
        <end position="639"/>
    </location>
</feature>
<organism evidence="6 7">
    <name type="scientific">Collybiopsis confluens</name>
    <dbReference type="NCBI Taxonomy" id="2823264"/>
    <lineage>
        <taxon>Eukaryota</taxon>
        <taxon>Fungi</taxon>
        <taxon>Dikarya</taxon>
        <taxon>Basidiomycota</taxon>
        <taxon>Agaricomycotina</taxon>
        <taxon>Agaricomycetes</taxon>
        <taxon>Agaricomycetidae</taxon>
        <taxon>Agaricales</taxon>
        <taxon>Marasmiineae</taxon>
        <taxon>Omphalotaceae</taxon>
        <taxon>Collybiopsis</taxon>
    </lineage>
</organism>
<comment type="subcellular location">
    <subcellularLocation>
        <location evidence="1">Nucleus</location>
    </subcellularLocation>
</comment>
<dbReference type="SUPFAM" id="SSF57701">
    <property type="entry name" value="Zn2/Cys6 DNA-binding domain"/>
    <property type="match status" value="1"/>
</dbReference>
<dbReference type="Proteomes" id="UP000518752">
    <property type="component" value="Unassembled WGS sequence"/>
</dbReference>
<feature type="region of interest" description="Disordered" evidence="4">
    <location>
        <begin position="980"/>
        <end position="1070"/>
    </location>
</feature>
<dbReference type="GO" id="GO:0000981">
    <property type="term" value="F:DNA-binding transcription factor activity, RNA polymerase II-specific"/>
    <property type="evidence" value="ECO:0007669"/>
    <property type="project" value="InterPro"/>
</dbReference>
<dbReference type="SMART" id="SM00066">
    <property type="entry name" value="GAL4"/>
    <property type="match status" value="1"/>
</dbReference>
<keyword evidence="3" id="KW-0539">Nucleus</keyword>
<feature type="region of interest" description="Disordered" evidence="4">
    <location>
        <begin position="1104"/>
        <end position="1135"/>
    </location>
</feature>
<sequence length="1188" mass="127033">MTSKGPPSKRTAKALSVSQQKAVEEKRLRGELSCAECRRLKLRCDRLIPCGSCSRRGCASICPSGVLEAGAGHVHQGGMRVGQLRTKISIMAGRIRELEAALGEGHSLLEDRLLRIGRIDEEPPEEPPTTGISQLDGLGTLTLGENGEASYFGTSGGNESLIAREMMNVSNEEEDDGDSDESILDPSTEFVAAMVGPVTDEPFAFPPEDEARELAVAYCDTGALFFRAWKRQELINEVLPKVYSPAGASSHLQSALLFAFALGTYLNPKIRNGEHETQAENWFRRGRVAFQSKSKKQNSPEDTIRALALMGTYFSMASRHHTRDNAWAALALAAKLCQGAGLHRDPARWDLPSALVQRRRSLFWEVYQSDISHSVALGRPPTTPLAFVDCEYPDADTDIHDITLLKYKYSKDAFIPIMELTLSAHPSKRTYRDVLELDAKIRRLQDPLTSSNNALGTFYASQYFNAVVLTLHRSYMARAILNGNEAAAEDGNNPKKPFDPFDSAQTPYAPSVNAAYHAAQEIAQALHGFCATDFEIAGRVWFLTYHGFSAALCLGAIASRAPGSPFAPSALMTLSLIVDGVFAKYVGLSTRHRTAFLILRKLKTRAVRRYTAFLESKAEANDGERAAAGKAGDGASASGPRSGGTKGGSRIGLGPGAVDLNDPTLHIKLDSDPESDYEDGSPKKRKGSTKPDPSETFATFEGKIAMFGGKTTVVHRPAGKRGKKKKKNAVGGVSTSASPESTADSPESTTSVTTGSSHDAPLSAPDLGTGASSSKHPYLNMTLSTSPTTLYNPQRIPGSDNNPPRSNDVLMSDIDIRQLGVDSLDGMEGIENFNVDAFGFGFDNFGTDAGSGIVMGMALEDIGMGANMGTLGDLQTTLSSSSAASYSRGAGIGTQPKTREESAFSAYQQQYGFPERSSLSPETSTTTSPAQQHQQIPVQQPVEGRALEEDKEPLTATAQAARMFGMGWMTFGGGSAHNSNLNTTFPLNKPSPHQQQHVPPSVVQSLHRQGVGTQSFNPFSIIPSNSTTPGSNPSSDSTPSPSSYSLSNSTAQSPVSSVSSPSTTSRPGLIEDPVQLYARFAEFVSRKSASPSQQAAIINQLQQDQPYPGSSFSNGYEFANNDFTSANESSDNQSNQDLESFFRSLNAVPAGNGMGMSAGGGTGGGGYVLPFGQVYGQQWQNPSQGGTS</sequence>
<feature type="domain" description="Zn(2)-C6 fungal-type" evidence="5">
    <location>
        <begin position="33"/>
        <end position="62"/>
    </location>
</feature>
<dbReference type="Pfam" id="PF04082">
    <property type="entry name" value="Fungal_trans"/>
    <property type="match status" value="1"/>
</dbReference>
<feature type="compositionally biased region" description="Low complexity" evidence="4">
    <location>
        <begin position="1023"/>
        <end position="1065"/>
    </location>
</feature>
<keyword evidence="2" id="KW-0479">Metal-binding</keyword>
<dbReference type="PANTHER" id="PTHR31001:SF56">
    <property type="entry name" value="ZN(2)-C6 FUNGAL-TYPE DOMAIN-CONTAINING PROTEIN"/>
    <property type="match status" value="1"/>
</dbReference>
<comment type="caution">
    <text evidence="6">The sequence shown here is derived from an EMBL/GenBank/DDBJ whole genome shotgun (WGS) entry which is preliminary data.</text>
</comment>
<dbReference type="CDD" id="cd00067">
    <property type="entry name" value="GAL4"/>
    <property type="match status" value="1"/>
</dbReference>
<dbReference type="PROSITE" id="PS00463">
    <property type="entry name" value="ZN2_CY6_FUNGAL_1"/>
    <property type="match status" value="1"/>
</dbReference>
<evidence type="ECO:0000313" key="6">
    <source>
        <dbReference type="EMBL" id="KAF5382926.1"/>
    </source>
</evidence>
<feature type="compositionally biased region" description="Basic residues" evidence="4">
    <location>
        <begin position="717"/>
        <end position="728"/>
    </location>
</feature>
<dbReference type="EMBL" id="JAACJN010000049">
    <property type="protein sequence ID" value="KAF5382926.1"/>
    <property type="molecule type" value="Genomic_DNA"/>
</dbReference>
<dbReference type="PROSITE" id="PS50048">
    <property type="entry name" value="ZN2_CY6_FUNGAL_2"/>
    <property type="match status" value="1"/>
</dbReference>
<gene>
    <name evidence="6" type="ORF">D9757_006304</name>
</gene>
<feature type="region of interest" description="Disordered" evidence="4">
    <location>
        <begin position="884"/>
        <end position="937"/>
    </location>
</feature>
<name>A0A8H5M6X6_9AGAR</name>
<dbReference type="GO" id="GO:0008270">
    <property type="term" value="F:zinc ion binding"/>
    <property type="evidence" value="ECO:0007669"/>
    <property type="project" value="InterPro"/>
</dbReference>
<feature type="compositionally biased region" description="Low complexity" evidence="4">
    <location>
        <begin position="990"/>
        <end position="1005"/>
    </location>
</feature>
<dbReference type="InterPro" id="IPR001138">
    <property type="entry name" value="Zn2Cys6_DnaBD"/>
</dbReference>
<dbReference type="GO" id="GO:0005634">
    <property type="term" value="C:nucleus"/>
    <property type="evidence" value="ECO:0007669"/>
    <property type="project" value="UniProtKB-SubCell"/>
</dbReference>
<protein>
    <recommendedName>
        <fullName evidence="5">Zn(2)-C6 fungal-type domain-containing protein</fullName>
    </recommendedName>
</protein>
<dbReference type="InterPro" id="IPR036864">
    <property type="entry name" value="Zn2-C6_fun-type_DNA-bd_sf"/>
</dbReference>
<keyword evidence="7" id="KW-1185">Reference proteome</keyword>
<dbReference type="GO" id="GO:0006351">
    <property type="term" value="P:DNA-templated transcription"/>
    <property type="evidence" value="ECO:0007669"/>
    <property type="project" value="InterPro"/>
</dbReference>
<reference evidence="6 7" key="1">
    <citation type="journal article" date="2020" name="ISME J.">
        <title>Uncovering the hidden diversity of litter-decomposition mechanisms in mushroom-forming fungi.</title>
        <authorList>
            <person name="Floudas D."/>
            <person name="Bentzer J."/>
            <person name="Ahren D."/>
            <person name="Johansson T."/>
            <person name="Persson P."/>
            <person name="Tunlid A."/>
        </authorList>
    </citation>
    <scope>NUCLEOTIDE SEQUENCE [LARGE SCALE GENOMIC DNA]</scope>
    <source>
        <strain evidence="6 7">CBS 406.79</strain>
    </source>
</reference>
<evidence type="ECO:0000256" key="4">
    <source>
        <dbReference type="SAM" id="MobiDB-lite"/>
    </source>
</evidence>
<feature type="compositionally biased region" description="Polar residues" evidence="4">
    <location>
        <begin position="770"/>
        <end position="792"/>
    </location>
</feature>
<feature type="compositionally biased region" description="Low complexity" evidence="4">
    <location>
        <begin position="917"/>
        <end position="937"/>
    </location>
</feature>
<dbReference type="InterPro" id="IPR007219">
    <property type="entry name" value="XnlR_reg_dom"/>
</dbReference>
<evidence type="ECO:0000256" key="3">
    <source>
        <dbReference type="ARBA" id="ARBA00023242"/>
    </source>
</evidence>
<evidence type="ECO:0000256" key="2">
    <source>
        <dbReference type="ARBA" id="ARBA00022723"/>
    </source>
</evidence>
<dbReference type="OrthoDB" id="5431381at2759"/>
<dbReference type="InterPro" id="IPR050613">
    <property type="entry name" value="Sec_Metabolite_Reg"/>
</dbReference>
<feature type="compositionally biased region" description="Gly residues" evidence="4">
    <location>
        <begin position="641"/>
        <end position="655"/>
    </location>
</feature>
<dbReference type="GO" id="GO:0003677">
    <property type="term" value="F:DNA binding"/>
    <property type="evidence" value="ECO:0007669"/>
    <property type="project" value="InterPro"/>
</dbReference>